<feature type="compositionally biased region" description="Low complexity" evidence="2">
    <location>
        <begin position="78"/>
        <end position="96"/>
    </location>
</feature>
<name>A0A165KIN9_EXIGL</name>
<dbReference type="PANTHER" id="PTHR11289">
    <property type="entry name" value="BREAST CANCER TYPE 2 SUSCEPTIBILITY PROTEIN BRCA2"/>
    <property type="match status" value="1"/>
</dbReference>
<feature type="compositionally biased region" description="Pro residues" evidence="2">
    <location>
        <begin position="242"/>
        <end position="251"/>
    </location>
</feature>
<dbReference type="STRING" id="1314781.A0A165KIN9"/>
<feature type="region of interest" description="Disordered" evidence="2">
    <location>
        <begin position="239"/>
        <end position="264"/>
    </location>
</feature>
<sequence>MATAALAAPGSSKRSSDGLAEHPSPVRKRQRTSPVSSDSEEFWDELDSDGLAALDAIEQHHTQQTTSNRDQSPLNDVSVSAPVAAGSAAAPAAEASTSATITLGFVRPSLPAAAIPRSPSPEHDAPENKDFSSWFADTTDNSAALSTSTEISSFAFVPGRTWSVSAAALEKAAAKWKSWEQEDDKDDEPSASTTNILKPISNMFSRPSTPKPAAVPAPLPVAAVSSRARALSAAPAIRTSIPPAPVTPVRPPLSTGSTSRGVPRPIAVASASKAVFSSPRLGMTPRAQALAARPKFVTPFINPPATQPRQGTASSTPLSTKSAFARCTTYPPATRRPSVPAAAKPGKQQPSPPTSPAPGRPTLVDSSLRPGQWTQDELEDLGIPSFIFQITPRSAPYYAFARSASEPESNAANALGSSAALEQLLKDGCQHATKQWVDNHWSLVLWKLAGMVLNDPEPYDALIKKWRWTEVLQQLHHRYKREFVDGARPALRAVLERDANASAPMVLCVSAISWTERKKLEDGTFSEPCVELELTDGWYFVRAQVDEAMTRGIKRNMLKVGRKLSCQGAKLEPSHADGKDVWSAYDNTVLVLTGNSSALAPWYAKLGFHPQGFTAGLRSLTPDGGPVALVDIVIVKAYPAGFIEYHADGTKDGPRNEEEEREIQAQWQRKREREMERLRMELEKRMFEAEAMLEKLKRIAGNGFSPGEDDEMPDHIEDLYEEVSGDLNPGARLKTVSARDAGWMAIFLHEKTERDRQQGAYDMESELASACPERNVRSFRVLRVRDAQTLRRPTTRTAQLTVWDAAQLGKDVLVEGARFQITNVAPTQQRSWGGPSEANAEIFLNTRKNSRFRKMSTKEL</sequence>
<feature type="region of interest" description="Disordered" evidence="2">
    <location>
        <begin position="300"/>
        <end position="368"/>
    </location>
</feature>
<organism evidence="4 5">
    <name type="scientific">Exidia glandulosa HHB12029</name>
    <dbReference type="NCBI Taxonomy" id="1314781"/>
    <lineage>
        <taxon>Eukaryota</taxon>
        <taxon>Fungi</taxon>
        <taxon>Dikarya</taxon>
        <taxon>Basidiomycota</taxon>
        <taxon>Agaricomycotina</taxon>
        <taxon>Agaricomycetes</taxon>
        <taxon>Auriculariales</taxon>
        <taxon>Exidiaceae</taxon>
        <taxon>Exidia</taxon>
    </lineage>
</organism>
<dbReference type="Pfam" id="PF09103">
    <property type="entry name" value="BRCA-2_OB1"/>
    <property type="match status" value="1"/>
</dbReference>
<dbReference type="InterPro" id="IPR012340">
    <property type="entry name" value="NA-bd_OB-fold"/>
</dbReference>
<feature type="compositionally biased region" description="Basic and acidic residues" evidence="2">
    <location>
        <begin position="120"/>
        <end position="130"/>
    </location>
</feature>
<dbReference type="InterPro" id="IPR015525">
    <property type="entry name" value="BRCA2"/>
</dbReference>
<dbReference type="InterPro" id="IPR015187">
    <property type="entry name" value="BRCA2_OB_1"/>
</dbReference>
<dbReference type="GO" id="GO:0006355">
    <property type="term" value="P:regulation of DNA-templated transcription"/>
    <property type="evidence" value="ECO:0007669"/>
    <property type="project" value="TreeGrafter"/>
</dbReference>
<reference evidence="4 5" key="1">
    <citation type="journal article" date="2016" name="Mol. Biol. Evol.">
        <title>Comparative Genomics of Early-Diverging Mushroom-Forming Fungi Provides Insights into the Origins of Lignocellulose Decay Capabilities.</title>
        <authorList>
            <person name="Nagy L.G."/>
            <person name="Riley R."/>
            <person name="Tritt A."/>
            <person name="Adam C."/>
            <person name="Daum C."/>
            <person name="Floudas D."/>
            <person name="Sun H."/>
            <person name="Yadav J.S."/>
            <person name="Pangilinan J."/>
            <person name="Larsson K.H."/>
            <person name="Matsuura K."/>
            <person name="Barry K."/>
            <person name="Labutti K."/>
            <person name="Kuo R."/>
            <person name="Ohm R.A."/>
            <person name="Bhattacharya S.S."/>
            <person name="Shirouzu T."/>
            <person name="Yoshinaga Y."/>
            <person name="Martin F.M."/>
            <person name="Grigoriev I.V."/>
            <person name="Hibbett D.S."/>
        </authorList>
    </citation>
    <scope>NUCLEOTIDE SEQUENCE [LARGE SCALE GENOMIC DNA]</scope>
    <source>
        <strain evidence="4 5">HHB12029</strain>
    </source>
</reference>
<protein>
    <recommendedName>
        <fullName evidence="3">BRCA2 OB1 domain-containing protein</fullName>
    </recommendedName>
</protein>
<dbReference type="GO" id="GO:0000724">
    <property type="term" value="P:double-strand break repair via homologous recombination"/>
    <property type="evidence" value="ECO:0007669"/>
    <property type="project" value="InterPro"/>
</dbReference>
<keyword evidence="5" id="KW-1185">Reference proteome</keyword>
<feature type="compositionally biased region" description="Pro residues" evidence="2">
    <location>
        <begin position="350"/>
        <end position="359"/>
    </location>
</feature>
<feature type="compositionally biased region" description="Acidic residues" evidence="2">
    <location>
        <begin position="38"/>
        <end position="48"/>
    </location>
</feature>
<proteinExistence type="predicted"/>
<evidence type="ECO:0000313" key="5">
    <source>
        <dbReference type="Proteomes" id="UP000077266"/>
    </source>
</evidence>
<feature type="domain" description="BRCA2 OB1" evidence="3">
    <location>
        <begin position="489"/>
        <end position="609"/>
    </location>
</feature>
<dbReference type="EMBL" id="KV425943">
    <property type="protein sequence ID" value="KZV96393.1"/>
    <property type="molecule type" value="Genomic_DNA"/>
</dbReference>
<dbReference type="InterPro" id="IPR036315">
    <property type="entry name" value="BRCA2_hlx_sf"/>
</dbReference>
<dbReference type="InParanoid" id="A0A165KIN9"/>
<dbReference type="PANTHER" id="PTHR11289:SF0">
    <property type="entry name" value="BREAST CANCER TYPE 2 SUSCEPTIBILITY PROTEIN"/>
    <property type="match status" value="1"/>
</dbReference>
<evidence type="ECO:0000313" key="4">
    <source>
        <dbReference type="EMBL" id="KZV96393.1"/>
    </source>
</evidence>
<feature type="compositionally biased region" description="Polar residues" evidence="2">
    <location>
        <begin position="307"/>
        <end position="322"/>
    </location>
</feature>
<dbReference type="Proteomes" id="UP000077266">
    <property type="component" value="Unassembled WGS sequence"/>
</dbReference>
<feature type="region of interest" description="Disordered" evidence="2">
    <location>
        <begin position="1"/>
        <end position="96"/>
    </location>
</feature>
<dbReference type="SUPFAM" id="SSF50249">
    <property type="entry name" value="Nucleic acid-binding proteins"/>
    <property type="match status" value="2"/>
</dbReference>
<evidence type="ECO:0000256" key="2">
    <source>
        <dbReference type="SAM" id="MobiDB-lite"/>
    </source>
</evidence>
<feature type="compositionally biased region" description="Polar residues" evidence="2">
    <location>
        <begin position="62"/>
        <end position="77"/>
    </location>
</feature>
<dbReference type="OrthoDB" id="21095at2759"/>
<feature type="region of interest" description="Disordered" evidence="2">
    <location>
        <begin position="111"/>
        <end position="134"/>
    </location>
</feature>
<keyword evidence="1" id="KW-0175">Coiled coil</keyword>
<feature type="coiled-coil region" evidence="1">
    <location>
        <begin position="672"/>
        <end position="699"/>
    </location>
</feature>
<gene>
    <name evidence="4" type="ORF">EXIGLDRAFT_833637</name>
</gene>
<evidence type="ECO:0000256" key="1">
    <source>
        <dbReference type="SAM" id="Coils"/>
    </source>
</evidence>
<dbReference type="Gene3D" id="2.40.50.140">
    <property type="entry name" value="Nucleic acid-binding proteins"/>
    <property type="match status" value="3"/>
</dbReference>
<dbReference type="AlphaFoldDB" id="A0A165KIN9"/>
<accession>A0A165KIN9</accession>
<evidence type="ECO:0000259" key="3">
    <source>
        <dbReference type="Pfam" id="PF09103"/>
    </source>
</evidence>
<dbReference type="SUPFAM" id="SSF81872">
    <property type="entry name" value="BRCA2 helical domain"/>
    <property type="match status" value="1"/>
</dbReference>